<feature type="non-terminal residue" evidence="1">
    <location>
        <position position="1"/>
    </location>
</feature>
<dbReference type="AlphaFoldDB" id="W1V4S2"/>
<dbReference type="Proteomes" id="UP000018852">
    <property type="component" value="Unassembled WGS sequence"/>
</dbReference>
<dbReference type="EMBL" id="AZLV01001143">
    <property type="protein sequence ID" value="ETJ01003.1"/>
    <property type="molecule type" value="Genomic_DNA"/>
</dbReference>
<comment type="caution">
    <text evidence="1">The sequence shown here is derived from an EMBL/GenBank/DDBJ whole genome shotgun (WGS) entry which is preliminary data.</text>
</comment>
<evidence type="ECO:0000313" key="1">
    <source>
        <dbReference type="EMBL" id="ETJ01003.1"/>
    </source>
</evidence>
<name>W1V4S2_9ACTO</name>
<organism evidence="1 2">
    <name type="scientific">Actinomyces urogenitalis DORA_12</name>
    <dbReference type="NCBI Taxonomy" id="1403939"/>
    <lineage>
        <taxon>Bacteria</taxon>
        <taxon>Bacillati</taxon>
        <taxon>Actinomycetota</taxon>
        <taxon>Actinomycetes</taxon>
        <taxon>Actinomycetales</taxon>
        <taxon>Actinomycetaceae</taxon>
        <taxon>Actinomyces</taxon>
    </lineage>
</organism>
<protein>
    <submittedName>
        <fullName evidence="1">Uncharacterized protein</fullName>
    </submittedName>
</protein>
<reference evidence="1 2" key="1">
    <citation type="submission" date="2013-12" db="EMBL/GenBank/DDBJ databases">
        <title>A Varibaculum cambriense genome reconstructed from a premature infant gut community with otherwise low bacterial novelty that shifts toward anaerobic metabolism during the third week of life.</title>
        <authorList>
            <person name="Brown C.T."/>
            <person name="Sharon I."/>
            <person name="Thomas B.C."/>
            <person name="Castelle C.J."/>
            <person name="Morowitz M.J."/>
            <person name="Banfield J.F."/>
        </authorList>
    </citation>
    <scope>NUCLEOTIDE SEQUENCE [LARGE SCALE GENOMIC DNA]</scope>
    <source>
        <strain evidence="2">DORA_12</strain>
    </source>
</reference>
<evidence type="ECO:0000313" key="2">
    <source>
        <dbReference type="Proteomes" id="UP000018852"/>
    </source>
</evidence>
<sequence length="59" mass="6155">VVVLHEVLGIDEGSVTAGLLRRGHGVKRHRGLTGGLRSVDLDDAATRWGEAGTVVVPKA</sequence>
<accession>W1V4S2</accession>
<gene>
    <name evidence="1" type="ORF">Q605_AUC01143G0001</name>
</gene>
<proteinExistence type="predicted"/>